<proteinExistence type="predicted"/>
<reference evidence="2" key="1">
    <citation type="submission" date="2019-10" db="EMBL/GenBank/DDBJ databases">
        <authorList>
            <person name="Zhang R."/>
            <person name="Pan Y."/>
            <person name="Wang J."/>
            <person name="Ma R."/>
            <person name="Yu S."/>
        </authorList>
    </citation>
    <scope>NUCLEOTIDE SEQUENCE</scope>
    <source>
        <strain evidence="2">LA-IB0</strain>
        <tissue evidence="2">Leaf</tissue>
    </source>
</reference>
<evidence type="ECO:0000313" key="2">
    <source>
        <dbReference type="EMBL" id="KAG8370600.1"/>
    </source>
</evidence>
<organism evidence="2 3">
    <name type="scientific">Buddleja alternifolia</name>
    <dbReference type="NCBI Taxonomy" id="168488"/>
    <lineage>
        <taxon>Eukaryota</taxon>
        <taxon>Viridiplantae</taxon>
        <taxon>Streptophyta</taxon>
        <taxon>Embryophyta</taxon>
        <taxon>Tracheophyta</taxon>
        <taxon>Spermatophyta</taxon>
        <taxon>Magnoliopsida</taxon>
        <taxon>eudicotyledons</taxon>
        <taxon>Gunneridae</taxon>
        <taxon>Pentapetalae</taxon>
        <taxon>asterids</taxon>
        <taxon>lamiids</taxon>
        <taxon>Lamiales</taxon>
        <taxon>Scrophulariaceae</taxon>
        <taxon>Buddlejeae</taxon>
        <taxon>Buddleja</taxon>
    </lineage>
</organism>
<dbReference type="AlphaFoldDB" id="A0AAV6WUA3"/>
<name>A0AAV6WUA3_9LAMI</name>
<evidence type="ECO:0000256" key="1">
    <source>
        <dbReference type="SAM" id="MobiDB-lite"/>
    </source>
</evidence>
<dbReference type="EMBL" id="WHWC01000013">
    <property type="protein sequence ID" value="KAG8370600.1"/>
    <property type="molecule type" value="Genomic_DNA"/>
</dbReference>
<accession>A0AAV6WUA3</accession>
<evidence type="ECO:0000313" key="3">
    <source>
        <dbReference type="Proteomes" id="UP000826271"/>
    </source>
</evidence>
<comment type="caution">
    <text evidence="2">The sequence shown here is derived from an EMBL/GenBank/DDBJ whole genome shotgun (WGS) entry which is preliminary data.</text>
</comment>
<feature type="region of interest" description="Disordered" evidence="1">
    <location>
        <begin position="95"/>
        <end position="162"/>
    </location>
</feature>
<gene>
    <name evidence="2" type="ORF">BUALT_Bualt13G0000300</name>
</gene>
<dbReference type="Proteomes" id="UP000826271">
    <property type="component" value="Unassembled WGS sequence"/>
</dbReference>
<protein>
    <submittedName>
        <fullName evidence="2">Uncharacterized protein</fullName>
    </submittedName>
</protein>
<keyword evidence="3" id="KW-1185">Reference proteome</keyword>
<sequence length="162" mass="16777">MAVFLVDGNYDMERFIDPGPMGDSRGSGPGPLKMKGSMAVLQEQMAEVLKGIALLTAGHTTAPPAADSTTAAAQTAEFQAAAEFGGHTVWVRSGGQNFRSPPPSNRITGPPQRLALPAPPGGAAPRGQVNNRGPMGDSRGSGPGPLKVYVRRKKKTGGDQML</sequence>